<feature type="compositionally biased region" description="Polar residues" evidence="13">
    <location>
        <begin position="1"/>
        <end position="21"/>
    </location>
</feature>
<evidence type="ECO:0000256" key="1">
    <source>
        <dbReference type="ARBA" id="ARBA00001561"/>
    </source>
</evidence>
<evidence type="ECO:0000256" key="2">
    <source>
        <dbReference type="ARBA" id="ARBA00001947"/>
    </source>
</evidence>
<keyword evidence="10" id="KW-0961">Cell wall biogenesis/degradation</keyword>
<dbReference type="NCBIfam" id="NF008758">
    <property type="entry name" value="PRK11789.1"/>
    <property type="match status" value="1"/>
</dbReference>
<feature type="domain" description="N-acetylmuramoyl-L-alanine amidase" evidence="14">
    <location>
        <begin position="42"/>
        <end position="192"/>
    </location>
</feature>
<evidence type="ECO:0000256" key="4">
    <source>
        <dbReference type="ARBA" id="ARBA00007553"/>
    </source>
</evidence>
<dbReference type="GO" id="GO:0005737">
    <property type="term" value="C:cytoplasm"/>
    <property type="evidence" value="ECO:0007669"/>
    <property type="project" value="UniProtKB-SubCell"/>
</dbReference>
<dbReference type="STRING" id="267850.ADINL_1198"/>
<dbReference type="AlphaFoldDB" id="A0A063Y768"/>
<evidence type="ECO:0000313" key="16">
    <source>
        <dbReference type="Proteomes" id="UP000027318"/>
    </source>
</evidence>
<keyword evidence="8 15" id="KW-0378">Hydrolase</keyword>
<protein>
    <recommendedName>
        <fullName evidence="11">1,6-anhydro-N-acetylmuramyl-L-alanine amidase AmpD</fullName>
        <ecNumber evidence="5">3.5.1.28</ecNumber>
    </recommendedName>
    <alternativeName>
        <fullName evidence="12">N-acetylmuramoyl-L-alanine amidase</fullName>
    </alternativeName>
</protein>
<dbReference type="InterPro" id="IPR036505">
    <property type="entry name" value="Amidase/PGRP_sf"/>
</dbReference>
<evidence type="ECO:0000256" key="7">
    <source>
        <dbReference type="ARBA" id="ARBA00022723"/>
    </source>
</evidence>
<reference evidence="15 16" key="1">
    <citation type="journal article" date="2005" name="Int. J. Syst. Evol. Microbiol.">
        <title>Nitrincola lacisaponensis gen. nov., sp. nov., a novel alkaliphilic bacterium isolated from an alkaline, saline lake.</title>
        <authorList>
            <person name="Dimitriu P.A."/>
            <person name="Shukla S.K."/>
            <person name="Conradt J."/>
            <person name="Marquez M.C."/>
            <person name="Ventosa A."/>
            <person name="Maglia A."/>
            <person name="Peyton B.M."/>
            <person name="Pinkart H.C."/>
            <person name="Mormile M.R."/>
        </authorList>
    </citation>
    <scope>NUCLEOTIDE SEQUENCE [LARGE SCALE GENOMIC DNA]</scope>
    <source>
        <strain evidence="15 16">4CA</strain>
    </source>
</reference>
<dbReference type="CDD" id="cd06583">
    <property type="entry name" value="PGRP"/>
    <property type="match status" value="1"/>
</dbReference>
<dbReference type="PANTHER" id="PTHR30417:SF4">
    <property type="entry name" value="1,6-ANHYDRO-N-ACETYLMURAMYL-L-ALANINE AMIDASE AMPD"/>
    <property type="match status" value="1"/>
</dbReference>
<proteinExistence type="inferred from homology"/>
<dbReference type="GO" id="GO:0071555">
    <property type="term" value="P:cell wall organization"/>
    <property type="evidence" value="ECO:0007669"/>
    <property type="project" value="UniProtKB-KW"/>
</dbReference>
<evidence type="ECO:0000256" key="6">
    <source>
        <dbReference type="ARBA" id="ARBA00022490"/>
    </source>
</evidence>
<keyword evidence="9" id="KW-0862">Zinc</keyword>
<dbReference type="Pfam" id="PF01510">
    <property type="entry name" value="Amidase_2"/>
    <property type="match status" value="1"/>
</dbReference>
<dbReference type="SMART" id="SM00644">
    <property type="entry name" value="Ami_2"/>
    <property type="match status" value="1"/>
</dbReference>
<comment type="similarity">
    <text evidence="4">Belongs to the N-acetylmuramoyl-L-alanine amidase 2 family.</text>
</comment>
<evidence type="ECO:0000256" key="11">
    <source>
        <dbReference type="ARBA" id="ARBA00039257"/>
    </source>
</evidence>
<keyword evidence="7" id="KW-0479">Metal-binding</keyword>
<dbReference type="PATRIC" id="fig|267850.7.peg.1193"/>
<evidence type="ECO:0000259" key="14">
    <source>
        <dbReference type="SMART" id="SM00644"/>
    </source>
</evidence>
<dbReference type="GO" id="GO:0008745">
    <property type="term" value="F:N-acetylmuramoyl-L-alanine amidase activity"/>
    <property type="evidence" value="ECO:0007669"/>
    <property type="project" value="UniProtKB-EC"/>
</dbReference>
<accession>A0A063Y768</accession>
<dbReference type="EC" id="3.5.1.28" evidence="5"/>
<gene>
    <name evidence="15" type="ORF">ADINL_1198</name>
</gene>
<dbReference type="GO" id="GO:0009254">
    <property type="term" value="P:peptidoglycan turnover"/>
    <property type="evidence" value="ECO:0007669"/>
    <property type="project" value="TreeGrafter"/>
</dbReference>
<evidence type="ECO:0000256" key="13">
    <source>
        <dbReference type="SAM" id="MobiDB-lite"/>
    </source>
</evidence>
<evidence type="ECO:0000256" key="5">
    <source>
        <dbReference type="ARBA" id="ARBA00011901"/>
    </source>
</evidence>
<organism evidence="15 16">
    <name type="scientific">Nitrincola lacisaponensis</name>
    <dbReference type="NCBI Taxonomy" id="267850"/>
    <lineage>
        <taxon>Bacteria</taxon>
        <taxon>Pseudomonadati</taxon>
        <taxon>Pseudomonadota</taxon>
        <taxon>Gammaproteobacteria</taxon>
        <taxon>Oceanospirillales</taxon>
        <taxon>Oceanospirillaceae</taxon>
        <taxon>Nitrincola</taxon>
    </lineage>
</organism>
<feature type="region of interest" description="Disordered" evidence="13">
    <location>
        <begin position="1"/>
        <end position="24"/>
    </location>
</feature>
<comment type="subcellular location">
    <subcellularLocation>
        <location evidence="3">Cytoplasm</location>
    </subcellularLocation>
</comment>
<keyword evidence="6" id="KW-0963">Cytoplasm</keyword>
<evidence type="ECO:0000256" key="9">
    <source>
        <dbReference type="ARBA" id="ARBA00022833"/>
    </source>
</evidence>
<dbReference type="GO" id="GO:0046872">
    <property type="term" value="F:metal ion binding"/>
    <property type="evidence" value="ECO:0007669"/>
    <property type="project" value="UniProtKB-KW"/>
</dbReference>
<dbReference type="SUPFAM" id="SSF55846">
    <property type="entry name" value="N-acetylmuramoyl-L-alanine amidase-like"/>
    <property type="match status" value="1"/>
</dbReference>
<sequence length="216" mass="24437">MRIETSDQINNRLQHSNQQEPSVPVPMQIHDHRLSSARQIQCDNHNERPADEISLLVIHNISLPAGEFGGPYIEDLFCNRLDPAAHPDFVAIAALRVSAHLLIRRDGSLLQFVPFNRRAWHAGVSCYAGREQCNDFSIGIELEGTDDQPFTDQQYQQLITVTRLLMQHYPAITAERITGHSDIAPERKTDPGPCFDWTYYLQQLQAPRSGDAHATC</sequence>
<dbReference type="Proteomes" id="UP000027318">
    <property type="component" value="Unassembled WGS sequence"/>
</dbReference>
<evidence type="ECO:0000256" key="10">
    <source>
        <dbReference type="ARBA" id="ARBA00023316"/>
    </source>
</evidence>
<dbReference type="InterPro" id="IPR002502">
    <property type="entry name" value="Amidase_domain"/>
</dbReference>
<comment type="catalytic activity">
    <reaction evidence="1">
        <text>Hydrolyzes the link between N-acetylmuramoyl residues and L-amino acid residues in certain cell-wall glycopeptides.</text>
        <dbReference type="EC" id="3.5.1.28"/>
    </reaction>
</comment>
<evidence type="ECO:0000256" key="3">
    <source>
        <dbReference type="ARBA" id="ARBA00004496"/>
    </source>
</evidence>
<dbReference type="GO" id="GO:0009253">
    <property type="term" value="P:peptidoglycan catabolic process"/>
    <property type="evidence" value="ECO:0007669"/>
    <property type="project" value="InterPro"/>
</dbReference>
<dbReference type="FunFam" id="3.40.80.10:FF:000002">
    <property type="entry name" value="1,6-anhydro-N-acetylmuramyl-L-alanine amidase"/>
    <property type="match status" value="1"/>
</dbReference>
<dbReference type="EMBL" id="JMSZ01000016">
    <property type="protein sequence ID" value="KDE40606.1"/>
    <property type="molecule type" value="Genomic_DNA"/>
</dbReference>
<evidence type="ECO:0000313" key="15">
    <source>
        <dbReference type="EMBL" id="KDE40606.1"/>
    </source>
</evidence>
<dbReference type="InterPro" id="IPR051206">
    <property type="entry name" value="NAMLAA_amidase_2"/>
</dbReference>
<dbReference type="PANTHER" id="PTHR30417">
    <property type="entry name" value="N-ACETYLMURAMOYL-L-ALANINE AMIDASE AMID"/>
    <property type="match status" value="1"/>
</dbReference>
<keyword evidence="16" id="KW-1185">Reference proteome</keyword>
<dbReference type="Gene3D" id="3.40.80.10">
    <property type="entry name" value="Peptidoglycan recognition protein-like"/>
    <property type="match status" value="1"/>
</dbReference>
<evidence type="ECO:0000256" key="8">
    <source>
        <dbReference type="ARBA" id="ARBA00022801"/>
    </source>
</evidence>
<comment type="caution">
    <text evidence="15">The sequence shown here is derived from an EMBL/GenBank/DDBJ whole genome shotgun (WGS) entry which is preliminary data.</text>
</comment>
<name>A0A063Y768_9GAMM</name>
<evidence type="ECO:0000256" key="12">
    <source>
        <dbReference type="ARBA" id="ARBA00042615"/>
    </source>
</evidence>
<comment type="cofactor">
    <cofactor evidence="2">
        <name>Zn(2+)</name>
        <dbReference type="ChEBI" id="CHEBI:29105"/>
    </cofactor>
</comment>